<keyword evidence="1" id="KW-0812">Transmembrane</keyword>
<proteinExistence type="predicted"/>
<dbReference type="AlphaFoldDB" id="A0A3B1ASH2"/>
<reference evidence="2" key="1">
    <citation type="submission" date="2018-06" db="EMBL/GenBank/DDBJ databases">
        <authorList>
            <person name="Zhirakovskaya E."/>
        </authorList>
    </citation>
    <scope>NUCLEOTIDE SEQUENCE</scope>
</reference>
<feature type="transmembrane region" description="Helical" evidence="1">
    <location>
        <begin position="66"/>
        <end position="85"/>
    </location>
</feature>
<evidence type="ECO:0000313" key="2">
    <source>
        <dbReference type="EMBL" id="VAX02803.1"/>
    </source>
</evidence>
<evidence type="ECO:0000256" key="1">
    <source>
        <dbReference type="SAM" id="Phobius"/>
    </source>
</evidence>
<dbReference type="GO" id="GO:0043709">
    <property type="term" value="P:cell adhesion involved in single-species biofilm formation"/>
    <property type="evidence" value="ECO:0007669"/>
    <property type="project" value="InterPro"/>
</dbReference>
<keyword evidence="1" id="KW-0472">Membrane</keyword>
<dbReference type="EMBL" id="UOFU01000293">
    <property type="protein sequence ID" value="VAX02803.1"/>
    <property type="molecule type" value="Genomic_DNA"/>
</dbReference>
<keyword evidence="1" id="KW-1133">Transmembrane helix</keyword>
<dbReference type="InterPro" id="IPR023829">
    <property type="entry name" value="PGA_PgaD"/>
</dbReference>
<evidence type="ECO:0008006" key="3">
    <source>
        <dbReference type="Google" id="ProtNLM"/>
    </source>
</evidence>
<sequence length="175" mass="19569">MNNHSLIIENPHCQGRVRRLTQGVMTLVLWLLWFYLVLPVFEPVLVLVGIELSVIGVVARHVNFEMLVLGPLLVGVVVLGFWLWVRYNILLHRFRADRQNSCNTVGRGELADSFGICPLALTDWHSSDQLLIRLTEQGGIRSVEAGELKACHFSEGQPANEPLSQTEMLAVSKAS</sequence>
<name>A0A3B1ASH2_9ZZZZ</name>
<accession>A0A3B1ASH2</accession>
<gene>
    <name evidence="2" type="ORF">MNBD_GAMMA20-2359</name>
</gene>
<organism evidence="2">
    <name type="scientific">hydrothermal vent metagenome</name>
    <dbReference type="NCBI Taxonomy" id="652676"/>
    <lineage>
        <taxon>unclassified sequences</taxon>
        <taxon>metagenomes</taxon>
        <taxon>ecological metagenomes</taxon>
    </lineage>
</organism>
<dbReference type="Pfam" id="PF13994">
    <property type="entry name" value="PgaD"/>
    <property type="match status" value="1"/>
</dbReference>
<dbReference type="NCBIfam" id="TIGR03940">
    <property type="entry name" value="PGA_PgaD"/>
    <property type="match status" value="1"/>
</dbReference>
<feature type="transmembrane region" description="Helical" evidence="1">
    <location>
        <begin position="24"/>
        <end position="46"/>
    </location>
</feature>
<protein>
    <recommendedName>
        <fullName evidence="3">Biofilm PGA synthesis auxiliary protein PgaD</fullName>
    </recommendedName>
</protein>